<feature type="non-terminal residue" evidence="2">
    <location>
        <position position="1"/>
    </location>
</feature>
<evidence type="ECO:0000256" key="1">
    <source>
        <dbReference type="SAM" id="MobiDB-lite"/>
    </source>
</evidence>
<proteinExistence type="predicted"/>
<feature type="compositionally biased region" description="Gly residues" evidence="1">
    <location>
        <begin position="1"/>
        <end position="11"/>
    </location>
</feature>
<evidence type="ECO:0000313" key="2">
    <source>
        <dbReference type="EMBL" id="SVD96633.1"/>
    </source>
</evidence>
<accession>A0A382ZMI4</accession>
<name>A0A382ZMI4_9ZZZZ</name>
<organism evidence="2">
    <name type="scientific">marine metagenome</name>
    <dbReference type="NCBI Taxonomy" id="408172"/>
    <lineage>
        <taxon>unclassified sequences</taxon>
        <taxon>metagenomes</taxon>
        <taxon>ecological metagenomes</taxon>
    </lineage>
</organism>
<gene>
    <name evidence="2" type="ORF">METZ01_LOCUS449487</name>
</gene>
<reference evidence="2" key="1">
    <citation type="submission" date="2018-05" db="EMBL/GenBank/DDBJ databases">
        <authorList>
            <person name="Lanie J.A."/>
            <person name="Ng W.-L."/>
            <person name="Kazmierczak K.M."/>
            <person name="Andrzejewski T.M."/>
            <person name="Davidsen T.M."/>
            <person name="Wayne K.J."/>
            <person name="Tettelin H."/>
            <person name="Glass J.I."/>
            <person name="Rusch D."/>
            <person name="Podicherti R."/>
            <person name="Tsui H.-C.T."/>
            <person name="Winkler M.E."/>
        </authorList>
    </citation>
    <scope>NUCLEOTIDE SEQUENCE</scope>
</reference>
<dbReference type="EMBL" id="UINC01185093">
    <property type="protein sequence ID" value="SVD96633.1"/>
    <property type="molecule type" value="Genomic_DNA"/>
</dbReference>
<protein>
    <submittedName>
        <fullName evidence="2">Uncharacterized protein</fullName>
    </submittedName>
</protein>
<sequence length="39" mass="4296">VFGLDEGGTGEQGAEQGDAEDVFHEVQGIVWVMDEVWRC</sequence>
<feature type="region of interest" description="Disordered" evidence="1">
    <location>
        <begin position="1"/>
        <end position="21"/>
    </location>
</feature>
<dbReference type="AlphaFoldDB" id="A0A382ZMI4"/>